<organism evidence="2 3">
    <name type="scientific">Tetradesmus obliquus</name>
    <name type="common">Green alga</name>
    <name type="synonym">Acutodesmus obliquus</name>
    <dbReference type="NCBI Taxonomy" id="3088"/>
    <lineage>
        <taxon>Eukaryota</taxon>
        <taxon>Viridiplantae</taxon>
        <taxon>Chlorophyta</taxon>
        <taxon>core chlorophytes</taxon>
        <taxon>Chlorophyceae</taxon>
        <taxon>CS clade</taxon>
        <taxon>Sphaeropleales</taxon>
        <taxon>Scenedesmaceae</taxon>
        <taxon>Tetradesmus</taxon>
    </lineage>
</organism>
<gene>
    <name evidence="2" type="ORF">BQ4739_LOCUS599</name>
</gene>
<feature type="repeat" description="ARM" evidence="1">
    <location>
        <begin position="297"/>
        <end position="326"/>
    </location>
</feature>
<evidence type="ECO:0000313" key="3">
    <source>
        <dbReference type="Proteomes" id="UP000256970"/>
    </source>
</evidence>
<dbReference type="SUPFAM" id="SSF48371">
    <property type="entry name" value="ARM repeat"/>
    <property type="match status" value="2"/>
</dbReference>
<protein>
    <submittedName>
        <fullName evidence="2">Uncharacterized protein</fullName>
    </submittedName>
</protein>
<sequence>MALSDNDTPAPTTDALSVAAIWDALAATDMEIRSIVEMLLRHTDHAAPHSRDMPAAGTPSPLLQLLQLLGSHDAITRRAACRLLARVLDAGGSTTATDGFAAHINTADAASHLVQLLASIVDADSAVQACQLLQQLLKQLPPAAAGTLAAQLIAAGAAQQLAQLLSCSCEPSIIVSACGLLRQLVLCSWTDTRTAAAQIDASSMAMWLDPSSCPKAAVAVCQLLQLLLKQLGEGGYAAEEQLAAELNAACATPQLVQLLAVRDPAVCFVPACGLLQQLTESSCTAAEHTAAQLEAAGMTPWLVQLLLRDSTDAAVVAAVCGLLHSLLGMLTESSAAAVAQGLVAEMNPAGVTTQRLVLLLASAEFPAVVRIWDLLLMLSQHSGDEDAPAAGGSSTSRQLVLLLCSSDSASASEQLCRVLLELWDCSSAAAEDVAAQVTYGGGIEQLVQLLAKCGGSCRPSPSVCALLGRLAARESAAAEEIAAQLVHSGCARQLLAHCSCSQSVRELLRVVVDNGLTAAAAVGAAISAVDAVEEPTQM</sequence>
<evidence type="ECO:0000256" key="1">
    <source>
        <dbReference type="PROSITE-ProRule" id="PRU00259"/>
    </source>
</evidence>
<dbReference type="Gene3D" id="1.25.10.10">
    <property type="entry name" value="Leucine-rich Repeat Variant"/>
    <property type="match status" value="2"/>
</dbReference>
<reference evidence="2 3" key="1">
    <citation type="submission" date="2016-10" db="EMBL/GenBank/DDBJ databases">
        <authorList>
            <person name="Cai Z."/>
        </authorList>
    </citation>
    <scope>NUCLEOTIDE SEQUENCE [LARGE SCALE GENOMIC DNA]</scope>
</reference>
<dbReference type="InterPro" id="IPR011989">
    <property type="entry name" value="ARM-like"/>
</dbReference>
<keyword evidence="3" id="KW-1185">Reference proteome</keyword>
<accession>A0A383V4Y4</accession>
<dbReference type="AlphaFoldDB" id="A0A383V4Y4"/>
<name>A0A383V4Y4_TETOB</name>
<dbReference type="InterPro" id="IPR000225">
    <property type="entry name" value="Armadillo"/>
</dbReference>
<dbReference type="SMART" id="SM00185">
    <property type="entry name" value="ARM"/>
    <property type="match status" value="6"/>
</dbReference>
<dbReference type="PROSITE" id="PS50176">
    <property type="entry name" value="ARM_REPEAT"/>
    <property type="match status" value="1"/>
</dbReference>
<dbReference type="EMBL" id="FNXT01000042">
    <property type="protein sequence ID" value="SZX60013.1"/>
    <property type="molecule type" value="Genomic_DNA"/>
</dbReference>
<evidence type="ECO:0000313" key="2">
    <source>
        <dbReference type="EMBL" id="SZX60013.1"/>
    </source>
</evidence>
<dbReference type="InterPro" id="IPR016024">
    <property type="entry name" value="ARM-type_fold"/>
</dbReference>
<proteinExistence type="predicted"/>
<dbReference type="Proteomes" id="UP000256970">
    <property type="component" value="Unassembled WGS sequence"/>
</dbReference>